<proteinExistence type="predicted"/>
<accession>A0A8G1UIX4</accession>
<evidence type="ECO:0000256" key="1">
    <source>
        <dbReference type="ARBA" id="ARBA00023125"/>
    </source>
</evidence>
<dbReference type="AlphaFoldDB" id="A0A8G1UIX4"/>
<dbReference type="EMBL" id="RJVJ01000001">
    <property type="protein sequence ID" value="ROR44700.1"/>
    <property type="molecule type" value="Genomic_DNA"/>
</dbReference>
<evidence type="ECO:0000259" key="3">
    <source>
        <dbReference type="PROSITE" id="PS51900"/>
    </source>
</evidence>
<dbReference type="PROSITE" id="PS51900">
    <property type="entry name" value="CB"/>
    <property type="match status" value="1"/>
</dbReference>
<dbReference type="GO" id="GO:0003677">
    <property type="term" value="F:DNA binding"/>
    <property type="evidence" value="ECO:0007669"/>
    <property type="project" value="UniProtKB-UniRule"/>
</dbReference>
<feature type="domain" description="Core-binding (CB)" evidence="3">
    <location>
        <begin position="69"/>
        <end position="153"/>
    </location>
</feature>
<evidence type="ECO:0000256" key="2">
    <source>
        <dbReference type="PROSITE-ProRule" id="PRU01248"/>
    </source>
</evidence>
<sequence>MIHARIEDRANHADYQLAVARARAARRTPPSRYRVRWRDEAGVLRSVSLPSWPLARAAQANIVHERPPLTLDRLVDQWAATPLDRGRPGQPQLPSRRTLDLHVLPSLGARRAATITRADIEQLRYRLYAEGRLGVSTINRVLATLKRVFEFGVHEGLLPYHPALGIRPIPGQASRPSQSL</sequence>
<dbReference type="InterPro" id="IPR011010">
    <property type="entry name" value="DNA_brk_join_enz"/>
</dbReference>
<dbReference type="OrthoDB" id="4350844at2"/>
<dbReference type="InterPro" id="IPR044068">
    <property type="entry name" value="CB"/>
</dbReference>
<gene>
    <name evidence="4" type="ORF">EDD39_2906</name>
</gene>
<keyword evidence="1 2" id="KW-0238">DNA-binding</keyword>
<dbReference type="InterPro" id="IPR010998">
    <property type="entry name" value="Integrase_recombinase_N"/>
</dbReference>
<protein>
    <recommendedName>
        <fullName evidence="3">Core-binding (CB) domain-containing protein</fullName>
    </recommendedName>
</protein>
<organism evidence="4 5">
    <name type="scientific">Kitasatospora cineracea</name>
    <dbReference type="NCBI Taxonomy" id="88074"/>
    <lineage>
        <taxon>Bacteria</taxon>
        <taxon>Bacillati</taxon>
        <taxon>Actinomycetota</taxon>
        <taxon>Actinomycetes</taxon>
        <taxon>Kitasatosporales</taxon>
        <taxon>Streptomycetaceae</taxon>
        <taxon>Kitasatospora</taxon>
    </lineage>
</organism>
<dbReference type="Gene3D" id="1.10.150.130">
    <property type="match status" value="1"/>
</dbReference>
<evidence type="ECO:0000313" key="5">
    <source>
        <dbReference type="Proteomes" id="UP000267408"/>
    </source>
</evidence>
<dbReference type="Proteomes" id="UP000267408">
    <property type="component" value="Unassembled WGS sequence"/>
</dbReference>
<dbReference type="SUPFAM" id="SSF56349">
    <property type="entry name" value="DNA breaking-rejoining enzymes"/>
    <property type="match status" value="1"/>
</dbReference>
<reference evidence="4 5" key="1">
    <citation type="submission" date="2018-11" db="EMBL/GenBank/DDBJ databases">
        <title>Sequencing the genomes of 1000 actinobacteria strains.</title>
        <authorList>
            <person name="Klenk H.-P."/>
        </authorList>
    </citation>
    <scope>NUCLEOTIDE SEQUENCE [LARGE SCALE GENOMIC DNA]</scope>
    <source>
        <strain evidence="4 5">DSM 44780</strain>
    </source>
</reference>
<evidence type="ECO:0000313" key="4">
    <source>
        <dbReference type="EMBL" id="ROR44700.1"/>
    </source>
</evidence>
<comment type="caution">
    <text evidence="4">The sequence shown here is derived from an EMBL/GenBank/DDBJ whole genome shotgun (WGS) entry which is preliminary data.</text>
</comment>
<name>A0A8G1UIX4_9ACTN</name>